<dbReference type="GO" id="GO:0008270">
    <property type="term" value="F:zinc ion binding"/>
    <property type="evidence" value="ECO:0007669"/>
    <property type="project" value="UniProtKB-KW"/>
</dbReference>
<dbReference type="Pfam" id="PF14766">
    <property type="entry name" value="RPA_interact_N"/>
    <property type="match status" value="1"/>
</dbReference>
<evidence type="ECO:0000259" key="9">
    <source>
        <dbReference type="Pfam" id="PF14768"/>
    </source>
</evidence>
<dbReference type="EMBL" id="GG663737">
    <property type="protein sequence ID" value="EEH58359.1"/>
    <property type="molecule type" value="Genomic_DNA"/>
</dbReference>
<dbReference type="PANTHER" id="PTHR31742">
    <property type="entry name" value="RPA-INTERACTING PROTEIN RPAIN"/>
    <property type="match status" value="1"/>
</dbReference>
<keyword evidence="6" id="KW-0175">Coiled coil</keyword>
<feature type="compositionally biased region" description="Polar residues" evidence="7">
    <location>
        <begin position="145"/>
        <end position="154"/>
    </location>
</feature>
<protein>
    <submittedName>
        <fullName evidence="10">Predicted protein</fullName>
    </submittedName>
</protein>
<evidence type="ECO:0000256" key="5">
    <source>
        <dbReference type="ARBA" id="ARBA00023242"/>
    </source>
</evidence>
<dbReference type="OMA" id="RECAFLE"/>
<dbReference type="InterPro" id="IPR028158">
    <property type="entry name" value="RPA_interact_N_dom"/>
</dbReference>
<organism evidence="11">
    <name type="scientific">Micromonas pusilla (strain CCMP1545)</name>
    <name type="common">Picoplanktonic green alga</name>
    <dbReference type="NCBI Taxonomy" id="564608"/>
    <lineage>
        <taxon>Eukaryota</taxon>
        <taxon>Viridiplantae</taxon>
        <taxon>Chlorophyta</taxon>
        <taxon>Mamiellophyceae</taxon>
        <taxon>Mamiellales</taxon>
        <taxon>Mamiellaceae</taxon>
        <taxon>Micromonas</taxon>
    </lineage>
</organism>
<feature type="compositionally biased region" description="Basic residues" evidence="7">
    <location>
        <begin position="7"/>
        <end position="16"/>
    </location>
</feature>
<dbReference type="KEGG" id="mpp:MICPUCDRAFT_56054"/>
<evidence type="ECO:0000313" key="11">
    <source>
        <dbReference type="Proteomes" id="UP000001876"/>
    </source>
</evidence>
<dbReference type="RefSeq" id="XP_003056714.1">
    <property type="nucleotide sequence ID" value="XM_003056668.1"/>
</dbReference>
<evidence type="ECO:0000259" key="8">
    <source>
        <dbReference type="Pfam" id="PF14766"/>
    </source>
</evidence>
<dbReference type="GO" id="GO:0006606">
    <property type="term" value="P:protein import into nucleus"/>
    <property type="evidence" value="ECO:0007669"/>
    <property type="project" value="TreeGrafter"/>
</dbReference>
<keyword evidence="3" id="KW-0863">Zinc-finger</keyword>
<feature type="coiled-coil region" evidence="6">
    <location>
        <begin position="177"/>
        <end position="208"/>
    </location>
</feature>
<dbReference type="PANTHER" id="PTHR31742:SF1">
    <property type="entry name" value="RPA-INTERACTING PROTEIN"/>
    <property type="match status" value="1"/>
</dbReference>
<dbReference type="OrthoDB" id="435311at2759"/>
<dbReference type="InterPro" id="IPR028159">
    <property type="entry name" value="RPA_interact_C_dom"/>
</dbReference>
<evidence type="ECO:0000256" key="2">
    <source>
        <dbReference type="ARBA" id="ARBA00022723"/>
    </source>
</evidence>
<dbReference type="GO" id="GO:0005634">
    <property type="term" value="C:nucleus"/>
    <property type="evidence" value="ECO:0007669"/>
    <property type="project" value="UniProtKB-SubCell"/>
</dbReference>
<keyword evidence="11" id="KW-1185">Reference proteome</keyword>
<feature type="compositionally biased region" description="Acidic residues" evidence="7">
    <location>
        <begin position="76"/>
        <end position="85"/>
    </location>
</feature>
<evidence type="ECO:0000256" key="1">
    <source>
        <dbReference type="ARBA" id="ARBA00004123"/>
    </source>
</evidence>
<dbReference type="Pfam" id="PF14768">
    <property type="entry name" value="RPA_interact_C"/>
    <property type="match status" value="1"/>
</dbReference>
<keyword evidence="2" id="KW-0479">Metal-binding</keyword>
<feature type="domain" description="RPA-interacting protein N-terminal" evidence="8">
    <location>
        <begin position="7"/>
        <end position="46"/>
    </location>
</feature>
<evidence type="ECO:0000256" key="6">
    <source>
        <dbReference type="SAM" id="Coils"/>
    </source>
</evidence>
<feature type="domain" description="RPA-interacting protein C-terminal" evidence="9">
    <location>
        <begin position="228"/>
        <end position="321"/>
    </location>
</feature>
<evidence type="ECO:0000256" key="4">
    <source>
        <dbReference type="ARBA" id="ARBA00022833"/>
    </source>
</evidence>
<dbReference type="Proteomes" id="UP000001876">
    <property type="component" value="Unassembled WGS sequence"/>
</dbReference>
<evidence type="ECO:0000313" key="10">
    <source>
        <dbReference type="EMBL" id="EEH58359.1"/>
    </source>
</evidence>
<gene>
    <name evidence="10" type="ORF">MICPUCDRAFT_56054</name>
</gene>
<name>C1MNW2_MICPC</name>
<sequence>MSDAAPPRRRGNKHRASGAWKAQLKEDAIERVKANRVAILSRARTGSDARGGVKEALQEILEDEISRAKRRRTNDDEGGAEDAEDAAARPSSVAGVETPSQGGDASGARVGAQGEREDDEDEDDDEMWADATPPRRSRSRSRSRNGNGATTWQETIETLSEVEYESLMLAMHASIEADLQKEEAAMLAEELERAEEEQSRELRDAADRFDAWQLDCAAAARADDPVVLCPVCKSRRLMRSSGNIFCGCGGLRLSLNASGGVVGAGGGGGEVGLALLQSRLDQCYERHGGGDCRCRELSFAVVDKFGIEALYAECRECAFLEAVI</sequence>
<dbReference type="AlphaFoldDB" id="C1MNW2"/>
<keyword evidence="5" id="KW-0539">Nucleus</keyword>
<reference evidence="10 11" key="1">
    <citation type="journal article" date="2009" name="Science">
        <title>Green evolution and dynamic adaptations revealed by genomes of the marine picoeukaryotes Micromonas.</title>
        <authorList>
            <person name="Worden A.Z."/>
            <person name="Lee J.H."/>
            <person name="Mock T."/>
            <person name="Rouze P."/>
            <person name="Simmons M.P."/>
            <person name="Aerts A.L."/>
            <person name="Allen A.E."/>
            <person name="Cuvelier M.L."/>
            <person name="Derelle E."/>
            <person name="Everett M.V."/>
            <person name="Foulon E."/>
            <person name="Grimwood J."/>
            <person name="Gundlach H."/>
            <person name="Henrissat B."/>
            <person name="Napoli C."/>
            <person name="McDonald S.M."/>
            <person name="Parker M.S."/>
            <person name="Rombauts S."/>
            <person name="Salamov A."/>
            <person name="Von Dassow P."/>
            <person name="Badger J.H."/>
            <person name="Coutinho P.M."/>
            <person name="Demir E."/>
            <person name="Dubchak I."/>
            <person name="Gentemann C."/>
            <person name="Eikrem W."/>
            <person name="Gready J.E."/>
            <person name="John U."/>
            <person name="Lanier W."/>
            <person name="Lindquist E.A."/>
            <person name="Lucas S."/>
            <person name="Mayer K.F."/>
            <person name="Moreau H."/>
            <person name="Not F."/>
            <person name="Otillar R."/>
            <person name="Panaud O."/>
            <person name="Pangilinan J."/>
            <person name="Paulsen I."/>
            <person name="Piegu B."/>
            <person name="Poliakov A."/>
            <person name="Robbens S."/>
            <person name="Schmutz J."/>
            <person name="Toulza E."/>
            <person name="Wyss T."/>
            <person name="Zelensky A."/>
            <person name="Zhou K."/>
            <person name="Armbrust E.V."/>
            <person name="Bhattacharya D."/>
            <person name="Goodenough U.W."/>
            <person name="Van de Peer Y."/>
            <person name="Grigoriev I.V."/>
        </authorList>
    </citation>
    <scope>NUCLEOTIDE SEQUENCE [LARGE SCALE GENOMIC DNA]</scope>
    <source>
        <strain evidence="10 11">CCMP1545</strain>
    </source>
</reference>
<dbReference type="InterPro" id="IPR028156">
    <property type="entry name" value="RIP"/>
</dbReference>
<dbReference type="STRING" id="564608.C1MNW2"/>
<keyword evidence="4" id="KW-0862">Zinc</keyword>
<proteinExistence type="predicted"/>
<feature type="compositionally biased region" description="Acidic residues" evidence="7">
    <location>
        <begin position="116"/>
        <end position="128"/>
    </location>
</feature>
<feature type="region of interest" description="Disordered" evidence="7">
    <location>
        <begin position="1"/>
        <end position="23"/>
    </location>
</feature>
<evidence type="ECO:0000256" key="3">
    <source>
        <dbReference type="ARBA" id="ARBA00022771"/>
    </source>
</evidence>
<evidence type="ECO:0000256" key="7">
    <source>
        <dbReference type="SAM" id="MobiDB-lite"/>
    </source>
</evidence>
<accession>C1MNW2</accession>
<feature type="region of interest" description="Disordered" evidence="7">
    <location>
        <begin position="63"/>
        <end position="154"/>
    </location>
</feature>
<comment type="subcellular location">
    <subcellularLocation>
        <location evidence="1">Nucleus</location>
    </subcellularLocation>
</comment>
<dbReference type="GeneID" id="9682620"/>